<evidence type="ECO:0000256" key="1">
    <source>
        <dbReference type="SAM" id="Phobius"/>
    </source>
</evidence>
<feature type="domain" description="2TM" evidence="2">
    <location>
        <begin position="12"/>
        <end position="95"/>
    </location>
</feature>
<name>A0A444W823_9FLAO</name>
<reference evidence="3 4" key="1">
    <citation type="submission" date="2014-12" db="EMBL/GenBank/DDBJ databases">
        <title>Genome sequence of Flavobacterium beibuense RSKm HC5.</title>
        <authorList>
            <person name="Kim J.F."/>
            <person name="Song J.Y."/>
            <person name="Kwak M.-J."/>
            <person name="Lee S.-W."/>
        </authorList>
    </citation>
    <scope>NUCLEOTIDE SEQUENCE [LARGE SCALE GENOMIC DNA]</scope>
    <source>
        <strain evidence="3 4">RSKm HC5</strain>
    </source>
</reference>
<protein>
    <submittedName>
        <fullName evidence="3">2TM superfamily protein</fullName>
    </submittedName>
</protein>
<dbReference type="RefSeq" id="WP_129751817.1">
    <property type="nucleotide sequence ID" value="NZ_JUIW01000009.1"/>
</dbReference>
<dbReference type="Pfam" id="PF13239">
    <property type="entry name" value="2TM"/>
    <property type="match status" value="1"/>
</dbReference>
<comment type="caution">
    <text evidence="3">The sequence shown here is derived from an EMBL/GenBank/DDBJ whole genome shotgun (WGS) entry which is preliminary data.</text>
</comment>
<keyword evidence="1" id="KW-0812">Transmembrane</keyword>
<feature type="transmembrane region" description="Helical" evidence="1">
    <location>
        <begin position="23"/>
        <end position="41"/>
    </location>
</feature>
<evidence type="ECO:0000313" key="3">
    <source>
        <dbReference type="EMBL" id="RYJ41806.1"/>
    </source>
</evidence>
<gene>
    <name evidence="3" type="ORF">NU09_2731</name>
</gene>
<evidence type="ECO:0000313" key="4">
    <source>
        <dbReference type="Proteomes" id="UP000289775"/>
    </source>
</evidence>
<dbReference type="Proteomes" id="UP000289775">
    <property type="component" value="Unassembled WGS sequence"/>
</dbReference>
<feature type="transmembrane region" description="Helical" evidence="1">
    <location>
        <begin position="61"/>
        <end position="82"/>
    </location>
</feature>
<sequence>MENSFEERERLERAKKKVKSIKGFYRHLTVYLFVNAFILISRAIGMEPGEDFWRWGTFSTALFWGMGLMLHAASVFGTTIFFGSDWEERKLNEILEKNKKTKKENRWE</sequence>
<keyword evidence="1" id="KW-1133">Transmembrane helix</keyword>
<organism evidence="3 4">
    <name type="scientific">Flavobacterium beibuense</name>
    <dbReference type="NCBI Taxonomy" id="657326"/>
    <lineage>
        <taxon>Bacteria</taxon>
        <taxon>Pseudomonadati</taxon>
        <taxon>Bacteroidota</taxon>
        <taxon>Flavobacteriia</taxon>
        <taxon>Flavobacteriales</taxon>
        <taxon>Flavobacteriaceae</taxon>
        <taxon>Flavobacterium</taxon>
    </lineage>
</organism>
<keyword evidence="4" id="KW-1185">Reference proteome</keyword>
<dbReference type="InterPro" id="IPR025698">
    <property type="entry name" value="2TM_dom"/>
</dbReference>
<dbReference type="AlphaFoldDB" id="A0A444W823"/>
<proteinExistence type="predicted"/>
<dbReference type="OrthoDB" id="8965954at2"/>
<keyword evidence="1" id="KW-0472">Membrane</keyword>
<accession>A0A444W823</accession>
<evidence type="ECO:0000259" key="2">
    <source>
        <dbReference type="Pfam" id="PF13239"/>
    </source>
</evidence>
<dbReference type="EMBL" id="JUIW01000009">
    <property type="protein sequence ID" value="RYJ41806.1"/>
    <property type="molecule type" value="Genomic_DNA"/>
</dbReference>